<keyword evidence="11" id="KW-0584">Phenylalanine biosynthesis</keyword>
<dbReference type="Pfam" id="PF00800">
    <property type="entry name" value="PDT"/>
    <property type="match status" value="1"/>
</dbReference>
<dbReference type="Gene3D" id="3.80.10.10">
    <property type="entry name" value="Ribonuclease Inhibitor"/>
    <property type="match status" value="6"/>
</dbReference>
<dbReference type="SUPFAM" id="SSF55021">
    <property type="entry name" value="ACT-like"/>
    <property type="match status" value="1"/>
</dbReference>
<dbReference type="CDD" id="cd13631">
    <property type="entry name" value="PBP2_Ct-PDT_like"/>
    <property type="match status" value="1"/>
</dbReference>
<keyword evidence="9" id="KW-0809">Transit peptide</keyword>
<dbReference type="InterPro" id="IPR018528">
    <property type="entry name" value="Preph_deHydtase_CS"/>
</dbReference>
<keyword evidence="10" id="KW-0057">Aromatic amino acid biosynthesis</keyword>
<evidence type="ECO:0000256" key="9">
    <source>
        <dbReference type="ARBA" id="ARBA00022946"/>
    </source>
</evidence>
<keyword evidence="16" id="KW-1185">Reference proteome</keyword>
<evidence type="ECO:0000256" key="11">
    <source>
        <dbReference type="ARBA" id="ARBA00023222"/>
    </source>
</evidence>
<keyword evidence="7" id="KW-0934">Plastid</keyword>
<dbReference type="SUPFAM" id="SSF53850">
    <property type="entry name" value="Periplasmic binding protein-like II"/>
    <property type="match status" value="1"/>
</dbReference>
<dbReference type="Gene3D" id="3.40.190.10">
    <property type="entry name" value="Periplasmic binding protein-like II"/>
    <property type="match status" value="2"/>
</dbReference>
<dbReference type="InterPro" id="IPR001086">
    <property type="entry name" value="Preph_deHydtase"/>
</dbReference>
<dbReference type="InterPro" id="IPR002912">
    <property type="entry name" value="ACT_dom"/>
</dbReference>
<proteinExistence type="predicted"/>
<evidence type="ECO:0000256" key="3">
    <source>
        <dbReference type="ARBA" id="ARBA00013259"/>
    </source>
</evidence>
<evidence type="ECO:0000256" key="6">
    <source>
        <dbReference type="ARBA" id="ARBA00022614"/>
    </source>
</evidence>
<dbReference type="EMBL" id="VAHF01000013">
    <property type="protein sequence ID" value="TXG47008.1"/>
    <property type="molecule type" value="Genomic_DNA"/>
</dbReference>
<evidence type="ECO:0000256" key="7">
    <source>
        <dbReference type="ARBA" id="ARBA00022640"/>
    </source>
</evidence>
<keyword evidence="12" id="KW-0456">Lyase</keyword>
<dbReference type="PROSITE" id="PS51171">
    <property type="entry name" value="PREPHENATE_DEHYDR_3"/>
    <property type="match status" value="1"/>
</dbReference>
<evidence type="ECO:0000313" key="16">
    <source>
        <dbReference type="Proteomes" id="UP000323000"/>
    </source>
</evidence>
<evidence type="ECO:0000256" key="12">
    <source>
        <dbReference type="ARBA" id="ARBA00023239"/>
    </source>
</evidence>
<comment type="caution">
    <text evidence="15">The sequence shown here is derived from an EMBL/GenBank/DDBJ whole genome shotgun (WGS) entry which is preliminary data.</text>
</comment>
<keyword evidence="4" id="KW-0150">Chloroplast</keyword>
<comment type="pathway">
    <text evidence="2">Amino-acid biosynthesis; L-phenylalanine biosynthesis; L-phenylalanine from L-arogenate: step 1/1.</text>
</comment>
<dbReference type="EC" id="4.2.1.91" evidence="3"/>
<gene>
    <name evidence="15" type="ORF">EZV62_026302</name>
</gene>
<dbReference type="GO" id="GO:0009570">
    <property type="term" value="C:chloroplast stroma"/>
    <property type="evidence" value="ECO:0007669"/>
    <property type="project" value="UniProtKB-SubCell"/>
</dbReference>
<name>A0A5C7GQS8_9ROSI</name>
<accession>A0A5C7GQS8</accession>
<dbReference type="GO" id="GO:0009094">
    <property type="term" value="P:L-phenylalanine biosynthetic process"/>
    <property type="evidence" value="ECO:0007669"/>
    <property type="project" value="UniProtKB-UniPathway"/>
</dbReference>
<dbReference type="Pfam" id="PF23598">
    <property type="entry name" value="LRR_14"/>
    <property type="match status" value="1"/>
</dbReference>
<evidence type="ECO:0000259" key="13">
    <source>
        <dbReference type="PROSITE" id="PS51171"/>
    </source>
</evidence>
<organism evidence="15 16">
    <name type="scientific">Acer yangbiense</name>
    <dbReference type="NCBI Taxonomy" id="1000413"/>
    <lineage>
        <taxon>Eukaryota</taxon>
        <taxon>Viridiplantae</taxon>
        <taxon>Streptophyta</taxon>
        <taxon>Embryophyta</taxon>
        <taxon>Tracheophyta</taxon>
        <taxon>Spermatophyta</taxon>
        <taxon>Magnoliopsida</taxon>
        <taxon>eudicotyledons</taxon>
        <taxon>Gunneridae</taxon>
        <taxon>Pentapetalae</taxon>
        <taxon>rosids</taxon>
        <taxon>malvids</taxon>
        <taxon>Sapindales</taxon>
        <taxon>Sapindaceae</taxon>
        <taxon>Hippocastanoideae</taxon>
        <taxon>Acereae</taxon>
        <taxon>Acer</taxon>
    </lineage>
</organism>
<dbReference type="PROSITE" id="PS00858">
    <property type="entry name" value="PREPHENATE_DEHYDR_2"/>
    <property type="match status" value="1"/>
</dbReference>
<dbReference type="InterPro" id="IPR045344">
    <property type="entry name" value="C-JID"/>
</dbReference>
<dbReference type="Gene3D" id="3.30.70.260">
    <property type="match status" value="1"/>
</dbReference>
<dbReference type="InterPro" id="IPR006553">
    <property type="entry name" value="Leu-rich_rpt_Cys-con_subtyp"/>
</dbReference>
<dbReference type="UniPathway" id="UPA00121">
    <property type="reaction ID" value="UER00344"/>
</dbReference>
<dbReference type="FunFam" id="3.40.190.10:FF:000031">
    <property type="entry name" value="Arogenate dehydratase"/>
    <property type="match status" value="1"/>
</dbReference>
<sequence length="1394" mass="155657">MEDNLAANGAEANPPSWFSIVLRRQIALYLEPIQDCIAECLACRYATLKKIFSKPLSVTEPSSSSSDGSKVRVAYQGIPGAYSEAAALKAYPKSETVPCEQFEAAFKAVELWLVDKAVLPIENSVGGSIHRNYDLLLRHRLHIVGEVQLVVNHCLLGLPGVQKEELKRVFSHPQAFAQCEMTLSKLGIIRVSADGTAGAAQMVASSGERDTGAVASARAAKIYGLDVLAEKIQDDDDNITRFLILAREPIIAGTDTPYKTSIVFTLEEGPGMLFKALAVFALRNINLTKIESRPQRTRPLRVVDDSNKGSAKLSFGKYMNASMADPRAQFALGHLQGIANAVQGISLKVDYMEDTHLISQAIEKMYNLRTLIINCPYSIGDLYYLPDGLRYLHWRKYPMEVLPLSFDPINLVELDLSHSKIKQLWEVKTPVQKLKLLNLSWCKNLIKIPDLSDIPSTESINLKSCSSLIEIHSSRVCPKLKQLDLSSCQNLIRIPDLSNIPSAESIHLQFCSSLIEIHSSRVCPKLKQLDLSYCQNLIRIPDLSDIPSAESIHLKFCSSLIEIHSSRGCPKLKQLDLSSCQNLIRIPDLSDILSAESIHLKFCSSLIEIHSSRGCPKLKQLDLSSCQNLIRIPDLSDIPSAESIDLKSCSSLIEIHSSRDPDLSDIPSAESIHLQSCSSLIEIHSSRVCPKLKQLDLSSCQNLIRIPDLSDFPSAESIDLQSCSSLIEIHSSSGCPKLKQLDLSSCQNLIRIPDLSDIPSAESIDLKSCSSLIEIHSSRGCPKLKQLDLSSCQNLIRIPDLSDIPSAESIDLKSCSSLIEIHSSRVCPKLKQLDLSSCQNLIRIPDLSDIPSAESIHLKSCSSLIEIHSSRVCPKLKQLDLSSCQNLIRIPDLSDIPSAESIHLQFCSSLIDIHSSRGCPKLKQLDLSYCKNLIRIPDLSDIPSAESIDLKFCSSLREIHSSRECLKSLHSLNLLKCKDLSRLPSNIHIEGSKFNLVKCINLTKFPHISGNIKELELCYSGVEEKLESFPDIMEEMELKYLNLGGTAIKELPPLIGNLNRLEELDFCGCKNLERLPKSIKKLSKLYSLKLNDCGMLRSLPELPSSLRHLEAINCKQLIQSLPDESEFEQAINFMQLIELLPDSSLYFNFINCLKMNQEAVGNLLIFFRDCIIRKMQRMGTEKIISLFECDERNGRICLPGSGIPEWFSYKNNGSSINIPGLRNDCGRSSYIMGFAVCLVFGFDFDIGFFESVDVRYDFHIETRVGHKEGFFHKIHFFNMEIEKDEFSYSDHIFLGYNLSSECYKLFQKLDTLLANCGMSDYVGTSFEFDVICYPEFAFEKATKGCKVKYCGIQPIYVQAQVMNYVAINQDTGDTSGYNDTVEETCEPHPKRICT</sequence>
<dbReference type="PANTHER" id="PTHR21022:SF20">
    <property type="entry name" value="AROGENATE DEHYDRATASE_PREPHENATE DEHYDRATASE 1, CHLOROPLASTIC"/>
    <property type="match status" value="1"/>
</dbReference>
<keyword evidence="8" id="KW-0677">Repeat</keyword>
<reference evidence="16" key="1">
    <citation type="journal article" date="2019" name="Gigascience">
        <title>De novo genome assembly of the endangered Acer yangbiense, a plant species with extremely small populations endemic to Yunnan Province, China.</title>
        <authorList>
            <person name="Yang J."/>
            <person name="Wariss H.M."/>
            <person name="Tao L."/>
            <person name="Zhang R."/>
            <person name="Yun Q."/>
            <person name="Hollingsworth P."/>
            <person name="Dao Z."/>
            <person name="Luo G."/>
            <person name="Guo H."/>
            <person name="Ma Y."/>
            <person name="Sun W."/>
        </authorList>
    </citation>
    <scope>NUCLEOTIDE SEQUENCE [LARGE SCALE GENOMIC DNA]</scope>
    <source>
        <strain evidence="16">cv. Malutang</strain>
    </source>
</reference>
<dbReference type="OrthoDB" id="2018313at2759"/>
<dbReference type="SUPFAM" id="SSF52058">
    <property type="entry name" value="L domain-like"/>
    <property type="match status" value="3"/>
</dbReference>
<feature type="domain" description="ACT" evidence="14">
    <location>
        <begin position="261"/>
        <end position="352"/>
    </location>
</feature>
<dbReference type="InterPro" id="IPR032675">
    <property type="entry name" value="LRR_dom_sf"/>
</dbReference>
<dbReference type="Pfam" id="PF20160">
    <property type="entry name" value="C-JID"/>
    <property type="match status" value="1"/>
</dbReference>
<dbReference type="GO" id="GO:0004664">
    <property type="term" value="F:prephenate dehydratase activity"/>
    <property type="evidence" value="ECO:0007669"/>
    <property type="project" value="InterPro"/>
</dbReference>
<dbReference type="CDD" id="cd04905">
    <property type="entry name" value="ACT_CM-PDT"/>
    <property type="match status" value="1"/>
</dbReference>
<evidence type="ECO:0000256" key="8">
    <source>
        <dbReference type="ARBA" id="ARBA00022737"/>
    </source>
</evidence>
<dbReference type="InterPro" id="IPR045865">
    <property type="entry name" value="ACT-like_dom_sf"/>
</dbReference>
<dbReference type="PROSITE" id="PS51671">
    <property type="entry name" value="ACT"/>
    <property type="match status" value="1"/>
</dbReference>
<evidence type="ECO:0000256" key="1">
    <source>
        <dbReference type="ARBA" id="ARBA00004470"/>
    </source>
</evidence>
<dbReference type="InterPro" id="IPR055414">
    <property type="entry name" value="LRR_R13L4/SHOC2-like"/>
</dbReference>
<evidence type="ECO:0000256" key="4">
    <source>
        <dbReference type="ARBA" id="ARBA00022528"/>
    </source>
</evidence>
<dbReference type="SMART" id="SM00367">
    <property type="entry name" value="LRR_CC"/>
    <property type="match status" value="11"/>
</dbReference>
<comment type="subcellular location">
    <subcellularLocation>
        <location evidence="1">Plastid</location>
        <location evidence="1">Chloroplast stroma</location>
    </subcellularLocation>
</comment>
<protein>
    <recommendedName>
        <fullName evidence="3">arogenate dehydratase</fullName>
        <ecNumber evidence="3">4.2.1.91</ecNumber>
    </recommendedName>
</protein>
<keyword evidence="6" id="KW-0433">Leucine-rich repeat</keyword>
<dbReference type="FunFam" id="3.40.190.10:FF:000028">
    <property type="entry name" value="Arogenate dehydratase"/>
    <property type="match status" value="1"/>
</dbReference>
<evidence type="ECO:0000256" key="10">
    <source>
        <dbReference type="ARBA" id="ARBA00023141"/>
    </source>
</evidence>
<evidence type="ECO:0000256" key="2">
    <source>
        <dbReference type="ARBA" id="ARBA00004929"/>
    </source>
</evidence>
<feature type="domain" description="Prephenate dehydratase" evidence="13">
    <location>
        <begin position="72"/>
        <end position="247"/>
    </location>
</feature>
<evidence type="ECO:0000313" key="15">
    <source>
        <dbReference type="EMBL" id="TXG47008.1"/>
    </source>
</evidence>
<evidence type="ECO:0000256" key="5">
    <source>
        <dbReference type="ARBA" id="ARBA00022605"/>
    </source>
</evidence>
<dbReference type="GO" id="GO:0047769">
    <property type="term" value="F:arogenate dehydratase activity"/>
    <property type="evidence" value="ECO:0007669"/>
    <property type="project" value="UniProtKB-EC"/>
</dbReference>
<evidence type="ECO:0000259" key="14">
    <source>
        <dbReference type="PROSITE" id="PS51671"/>
    </source>
</evidence>
<dbReference type="Proteomes" id="UP000323000">
    <property type="component" value="Chromosome 13"/>
</dbReference>
<dbReference type="PANTHER" id="PTHR21022">
    <property type="entry name" value="PREPHENATE DEHYDRATASE P PROTEIN"/>
    <property type="match status" value="1"/>
</dbReference>
<dbReference type="PROSITE" id="PS00857">
    <property type="entry name" value="PREPHENATE_DEHYDR_1"/>
    <property type="match status" value="1"/>
</dbReference>
<keyword evidence="5" id="KW-0028">Amino-acid biosynthesis</keyword>